<dbReference type="Proteomes" id="UP000004682">
    <property type="component" value="Unassembled WGS sequence"/>
</dbReference>
<evidence type="ECO:0000313" key="3">
    <source>
        <dbReference type="Proteomes" id="UP000004682"/>
    </source>
</evidence>
<evidence type="ECO:0000256" key="1">
    <source>
        <dbReference type="SAM" id="SignalP"/>
    </source>
</evidence>
<gene>
    <name evidence="2" type="ORF">A33K_15477</name>
</gene>
<keyword evidence="3" id="KW-1185">Reference proteome</keyword>
<organism evidence="2 3">
    <name type="scientific">Burkholderia humptydooensis MSMB43</name>
    <dbReference type="NCBI Taxonomy" id="441157"/>
    <lineage>
        <taxon>Bacteria</taxon>
        <taxon>Pseudomonadati</taxon>
        <taxon>Pseudomonadota</taxon>
        <taxon>Betaproteobacteria</taxon>
        <taxon>Burkholderiales</taxon>
        <taxon>Burkholderiaceae</taxon>
        <taxon>Burkholderia</taxon>
        <taxon>pseudomallei group</taxon>
    </lineage>
</organism>
<sequence>MFPVCSKSTLAKLKPRVLKSSSLSIALCALLLAACSSASDISATETPNVYTVDSNSRGILLSWAGAHERAVNEATNYCAQRGMQASVKRESVDRGSGSQGRAQLAFECHPAF</sequence>
<protein>
    <submittedName>
        <fullName evidence="2">Lipoprotein, putative</fullName>
    </submittedName>
</protein>
<evidence type="ECO:0000313" key="2">
    <source>
        <dbReference type="EMBL" id="EIP87456.1"/>
    </source>
</evidence>
<keyword evidence="2" id="KW-0449">Lipoprotein</keyword>
<proteinExistence type="predicted"/>
<reference evidence="3" key="1">
    <citation type="journal article" date="2012" name="J. Bacteriol.">
        <title>Revised Genome Sequence of Burkholderia thailandensis MSMB43 with Improved Annotation.</title>
        <authorList>
            <person name="Zhuo Y."/>
            <person name="Liu L."/>
            <person name="Wang Q."/>
            <person name="Liu X."/>
            <person name="Ren B."/>
            <person name="Liu M."/>
            <person name="Ni P."/>
            <person name="Cheng Y.Q."/>
            <person name="Zhang L."/>
        </authorList>
    </citation>
    <scope>NUCLEOTIDE SEQUENCE [LARGE SCALE GENOMIC DNA]</scope>
    <source>
        <strain evidence="3">MSMB43</strain>
    </source>
</reference>
<dbReference type="PROSITE" id="PS51257">
    <property type="entry name" value="PROKAR_LIPOPROTEIN"/>
    <property type="match status" value="1"/>
</dbReference>
<name>A0ABN0G5R3_9BURK</name>
<keyword evidence="1" id="KW-0732">Signal</keyword>
<feature type="chain" id="PRO_5045193262" evidence="1">
    <location>
        <begin position="39"/>
        <end position="112"/>
    </location>
</feature>
<accession>A0ABN0G5R3</accession>
<feature type="signal peptide" evidence="1">
    <location>
        <begin position="1"/>
        <end position="38"/>
    </location>
</feature>
<dbReference type="EMBL" id="JH692063">
    <property type="protein sequence ID" value="EIP87456.1"/>
    <property type="molecule type" value="Genomic_DNA"/>
</dbReference>